<sequence length="185" mass="21342">MSEKTTKDMRWHNMGLTKDGKLRHLANGPGWKAFDARYPKFASDPRSVWLGLASDGFNPFRMMSTSYITWPVMLIPYNLLHWICMKQQFLILSSIIPGGKAPRDDIDIYLIPLIKELKFLCDVSLCVGVSYGIKRVARPFLFLPSKNQLLWHRYAISSLMDTAYRLSEQYLEISSFKLQNTCLLA</sequence>
<organism evidence="1 2">
    <name type="scientific">Tanacetum coccineum</name>
    <dbReference type="NCBI Taxonomy" id="301880"/>
    <lineage>
        <taxon>Eukaryota</taxon>
        <taxon>Viridiplantae</taxon>
        <taxon>Streptophyta</taxon>
        <taxon>Embryophyta</taxon>
        <taxon>Tracheophyta</taxon>
        <taxon>Spermatophyta</taxon>
        <taxon>Magnoliopsida</taxon>
        <taxon>eudicotyledons</taxon>
        <taxon>Gunneridae</taxon>
        <taxon>Pentapetalae</taxon>
        <taxon>asterids</taxon>
        <taxon>campanulids</taxon>
        <taxon>Asterales</taxon>
        <taxon>Asteraceae</taxon>
        <taxon>Asteroideae</taxon>
        <taxon>Anthemideae</taxon>
        <taxon>Anthemidinae</taxon>
        <taxon>Tanacetum</taxon>
    </lineage>
</organism>
<evidence type="ECO:0000313" key="2">
    <source>
        <dbReference type="Proteomes" id="UP001151760"/>
    </source>
</evidence>
<comment type="caution">
    <text evidence="1">The sequence shown here is derived from an EMBL/GenBank/DDBJ whole genome shotgun (WGS) entry which is preliminary data.</text>
</comment>
<dbReference type="EMBL" id="BQNB010019745">
    <property type="protein sequence ID" value="GJT88594.1"/>
    <property type="molecule type" value="Genomic_DNA"/>
</dbReference>
<protein>
    <submittedName>
        <fullName evidence="1">Uncharacterized protein</fullName>
    </submittedName>
</protein>
<proteinExistence type="predicted"/>
<reference evidence="1" key="1">
    <citation type="journal article" date="2022" name="Int. J. Mol. Sci.">
        <title>Draft Genome of Tanacetum Coccineum: Genomic Comparison of Closely Related Tanacetum-Family Plants.</title>
        <authorList>
            <person name="Yamashiro T."/>
            <person name="Shiraishi A."/>
            <person name="Nakayama K."/>
            <person name="Satake H."/>
        </authorList>
    </citation>
    <scope>NUCLEOTIDE SEQUENCE</scope>
</reference>
<evidence type="ECO:0000313" key="1">
    <source>
        <dbReference type="EMBL" id="GJT88594.1"/>
    </source>
</evidence>
<accession>A0ABQ5HM60</accession>
<keyword evidence="2" id="KW-1185">Reference proteome</keyword>
<dbReference type="InterPro" id="IPR004242">
    <property type="entry name" value="Transposase_21"/>
</dbReference>
<gene>
    <name evidence="1" type="ORF">Tco_1070311</name>
</gene>
<reference evidence="1" key="2">
    <citation type="submission" date="2022-01" db="EMBL/GenBank/DDBJ databases">
        <authorList>
            <person name="Yamashiro T."/>
            <person name="Shiraishi A."/>
            <person name="Satake H."/>
            <person name="Nakayama K."/>
        </authorList>
    </citation>
    <scope>NUCLEOTIDE SEQUENCE</scope>
</reference>
<dbReference type="Proteomes" id="UP001151760">
    <property type="component" value="Unassembled WGS sequence"/>
</dbReference>
<name>A0ABQ5HM60_9ASTR</name>
<dbReference type="Pfam" id="PF02992">
    <property type="entry name" value="Transposase_21"/>
    <property type="match status" value="1"/>
</dbReference>